<dbReference type="RefSeq" id="WP_120706595.1">
    <property type="nucleotide sequence ID" value="NZ_CP032695.1"/>
</dbReference>
<reference evidence="7 8" key="1">
    <citation type="submission" date="2018-10" db="EMBL/GenBank/DDBJ databases">
        <title>Rhizobium etli, R. leguminosarum and a new Rhizobium genospecies from Phaseolus dumosus.</title>
        <authorList>
            <person name="Ramirez-Puebla S.T."/>
            <person name="Rogel-Hernandez M.A."/>
            <person name="Guerrero G."/>
            <person name="Ormeno-Orrillo E."/>
            <person name="Martinez-Romero J.C."/>
            <person name="Negrete-Yankelevich S."/>
            <person name="Martinez-Romero E."/>
        </authorList>
    </citation>
    <scope>NUCLEOTIDE SEQUENCE [LARGE SCALE GENOMIC DNA]</scope>
    <source>
        <strain evidence="7 8">CCGE525</strain>
        <plasmid evidence="8">prccge525c</plasmid>
    </source>
</reference>
<evidence type="ECO:0000256" key="1">
    <source>
        <dbReference type="ARBA" id="ARBA00022630"/>
    </source>
</evidence>
<protein>
    <submittedName>
        <fullName evidence="7">TIGR03571 family LLM class oxidoreductase</fullName>
        <ecNumber evidence="7">1.-.-.-</ecNumber>
    </submittedName>
</protein>
<dbReference type="PANTHER" id="PTHR30011">
    <property type="entry name" value="ALKANESULFONATE MONOOXYGENASE-RELATED"/>
    <property type="match status" value="1"/>
</dbReference>
<dbReference type="NCBIfam" id="TIGR03571">
    <property type="entry name" value="lucif_BA3436"/>
    <property type="match status" value="1"/>
</dbReference>
<dbReference type="GO" id="GO:0016705">
    <property type="term" value="F:oxidoreductase activity, acting on paired donors, with incorporation or reduction of molecular oxygen"/>
    <property type="evidence" value="ECO:0007669"/>
    <property type="project" value="InterPro"/>
</dbReference>
<sequence>MENPRQHPAFEAVFKPGKLSFGFVLPLTRTAETRPDLRAQLDFARLADRLGFSAVWVRDVPLNSPDYPDPVEHMDPWVHLGALSAATDRITLVTGAIVSPLRHFIHTAKGAASVDHMSKGRFLLGLGSGDRPGEFRPFGQELSDAAERFRENWERISGLLNNDGRTDPSGATANTGSEIRPRPMHGSIPMLAVGSAGQTIGWIARNACAWATYYRPLARQRDRYAIWRAAVQKVDPTKSPAFASSLRLQLEDNNRAPAQQLDLGLRAGRDGLIEELLALREMGAQHIMFNLTSDKRPAEEVMQELVSDVIPQFS</sequence>
<geneLocation type="plasmid" evidence="8">
    <name>prccge525c</name>
</geneLocation>
<organism evidence="7 8">
    <name type="scientific">Rhizobium jaguaris</name>
    <dbReference type="NCBI Taxonomy" id="1312183"/>
    <lineage>
        <taxon>Bacteria</taxon>
        <taxon>Pseudomonadati</taxon>
        <taxon>Pseudomonadota</taxon>
        <taxon>Alphaproteobacteria</taxon>
        <taxon>Hyphomicrobiales</taxon>
        <taxon>Rhizobiaceae</taxon>
        <taxon>Rhizobium/Agrobacterium group</taxon>
        <taxon>Rhizobium</taxon>
    </lineage>
</organism>
<dbReference type="SUPFAM" id="SSF51679">
    <property type="entry name" value="Bacterial luciferase-like"/>
    <property type="match status" value="1"/>
</dbReference>
<dbReference type="InterPro" id="IPR011251">
    <property type="entry name" value="Luciferase-like_dom"/>
</dbReference>
<dbReference type="EMBL" id="CP032695">
    <property type="protein sequence ID" value="AYG61651.1"/>
    <property type="molecule type" value="Genomic_DNA"/>
</dbReference>
<dbReference type="PANTHER" id="PTHR30011:SF16">
    <property type="entry name" value="C2H2 FINGER DOMAIN TRANSCRIPTION FACTOR (EUROFUNG)-RELATED"/>
    <property type="match status" value="1"/>
</dbReference>
<keyword evidence="4" id="KW-0503">Monooxygenase</keyword>
<evidence type="ECO:0000313" key="8">
    <source>
        <dbReference type="Proteomes" id="UP000282195"/>
    </source>
</evidence>
<name>A0A387G0C6_9HYPH</name>
<feature type="region of interest" description="Disordered" evidence="5">
    <location>
        <begin position="159"/>
        <end position="184"/>
    </location>
</feature>
<dbReference type="KEGG" id="rjg:CCGE525_22400"/>
<dbReference type="Proteomes" id="UP000282195">
    <property type="component" value="Plasmid pRCCGE525c"/>
</dbReference>
<dbReference type="OrthoDB" id="7239898at2"/>
<dbReference type="GO" id="GO:0004497">
    <property type="term" value="F:monooxygenase activity"/>
    <property type="evidence" value="ECO:0007669"/>
    <property type="project" value="UniProtKB-KW"/>
</dbReference>
<evidence type="ECO:0000256" key="4">
    <source>
        <dbReference type="ARBA" id="ARBA00023033"/>
    </source>
</evidence>
<feature type="domain" description="Luciferase-like" evidence="6">
    <location>
        <begin position="29"/>
        <end position="259"/>
    </location>
</feature>
<dbReference type="AlphaFoldDB" id="A0A387G0C6"/>
<evidence type="ECO:0000313" key="7">
    <source>
        <dbReference type="EMBL" id="AYG61651.1"/>
    </source>
</evidence>
<evidence type="ECO:0000256" key="2">
    <source>
        <dbReference type="ARBA" id="ARBA00022643"/>
    </source>
</evidence>
<proteinExistence type="predicted"/>
<dbReference type="EC" id="1.-.-.-" evidence="7"/>
<keyword evidence="8" id="KW-1185">Reference proteome</keyword>
<dbReference type="Pfam" id="PF00296">
    <property type="entry name" value="Bac_luciferase"/>
    <property type="match status" value="1"/>
</dbReference>
<dbReference type="Gene3D" id="3.20.20.30">
    <property type="entry name" value="Luciferase-like domain"/>
    <property type="match status" value="1"/>
</dbReference>
<dbReference type="InterPro" id="IPR036661">
    <property type="entry name" value="Luciferase-like_sf"/>
</dbReference>
<keyword evidence="3 7" id="KW-0560">Oxidoreductase</keyword>
<evidence type="ECO:0000259" key="6">
    <source>
        <dbReference type="Pfam" id="PF00296"/>
    </source>
</evidence>
<keyword evidence="7" id="KW-0614">Plasmid</keyword>
<dbReference type="InterPro" id="IPR020020">
    <property type="entry name" value="Luciferase-type_oxidoreductase"/>
</dbReference>
<keyword evidence="2" id="KW-0288">FMN</keyword>
<dbReference type="InterPro" id="IPR051260">
    <property type="entry name" value="Diverse_substr_monoxygenases"/>
</dbReference>
<keyword evidence="1" id="KW-0285">Flavoprotein</keyword>
<accession>A0A387G0C6</accession>
<evidence type="ECO:0000256" key="3">
    <source>
        <dbReference type="ARBA" id="ARBA00023002"/>
    </source>
</evidence>
<evidence type="ECO:0000256" key="5">
    <source>
        <dbReference type="SAM" id="MobiDB-lite"/>
    </source>
</evidence>
<gene>
    <name evidence="7" type="ORF">CCGE525_22400</name>
</gene>